<evidence type="ECO:0000313" key="4">
    <source>
        <dbReference type="EMBL" id="BAW27096.1"/>
    </source>
</evidence>
<dbReference type="GO" id="GO:0009279">
    <property type="term" value="C:cell outer membrane"/>
    <property type="evidence" value="ECO:0007669"/>
    <property type="project" value="InterPro"/>
</dbReference>
<geneLocation type="plasmid" evidence="5">
    <name>pkf715a dna</name>
</geneLocation>
<dbReference type="SUPFAM" id="SSF111364">
    <property type="entry name" value="Tsx-like channel"/>
    <property type="match status" value="1"/>
</dbReference>
<dbReference type="EMBL" id="AP015030">
    <property type="protein sequence ID" value="BAW27096.1"/>
    <property type="molecule type" value="Genomic_DNA"/>
</dbReference>
<geneLocation type="plasmid" evidence="4">
    <name>pKF715A</name>
</geneLocation>
<protein>
    <submittedName>
        <fullName evidence="3">Putative outer membrane protein</fullName>
    </submittedName>
</protein>
<dbReference type="InterPro" id="IPR036777">
    <property type="entry name" value="Channel_Tsx-like_sf"/>
</dbReference>
<dbReference type="Gene3D" id="2.40.230.20">
    <property type="entry name" value="Nucleoside-specific channel-forming protein, Tsx-like"/>
    <property type="match status" value="1"/>
</dbReference>
<dbReference type="Proteomes" id="UP000218731">
    <property type="component" value="Chromosome 1"/>
</dbReference>
<evidence type="ECO:0000256" key="1">
    <source>
        <dbReference type="ARBA" id="ARBA00008728"/>
    </source>
</evidence>
<gene>
    <name evidence="3" type="ORF">KF715C_ch44920</name>
    <name evidence="4" type="ORF">KF715C_pA5910</name>
</gene>
<dbReference type="Proteomes" id="UP000218731">
    <property type="component" value="Plasmid pKF715A"/>
</dbReference>
<dbReference type="Pfam" id="PF03502">
    <property type="entry name" value="Channel_Tsx"/>
    <property type="match status" value="1"/>
</dbReference>
<evidence type="ECO:0000313" key="5">
    <source>
        <dbReference type="Proteomes" id="UP000218731"/>
    </source>
</evidence>
<evidence type="ECO:0000256" key="2">
    <source>
        <dbReference type="SAM" id="SignalP"/>
    </source>
</evidence>
<accession>A0A1L7NHZ7</accession>
<comment type="similarity">
    <text evidence="1">Belongs to the nucleoside-specific channel-forming outer membrane porin (Tsx) (TC 1.B.10) family.</text>
</comment>
<dbReference type="AlphaFoldDB" id="A0A1L7NHZ7"/>
<feature type="chain" id="PRO_5011897619" evidence="2">
    <location>
        <begin position="28"/>
        <end position="266"/>
    </location>
</feature>
<feature type="signal peptide" evidence="2">
    <location>
        <begin position="1"/>
        <end position="27"/>
    </location>
</feature>
<name>A0A1L7NHZ7_PSEPU</name>
<sequence>MKVHKLVTAVSTARLLGMACLPSSAFAGMNWHSDSFTYQYGKEFKVDAQTVQTITYEHFSDWSWGDIYFFMDNNWYPGGGTYNDGHHSIYSEAAPRLSLGKMLNTNLAFGPIKDVLIATSIEWDKNDRNGVHDQFNYLLGPGFDLALPGFDYFQINFYYRKPDGGDAPSGQWQITPSWAYTIPLGRSDLVIDGYLDWVVNNKGTYHRNLLFNPQVKYDIGKYLGYEAKHFYAGIEYNNWSNKYAIESTKAYNTNQNVTSLIVKYYF</sequence>
<dbReference type="EMBL" id="AP015029">
    <property type="protein sequence ID" value="BAW25065.1"/>
    <property type="molecule type" value="Genomic_DNA"/>
</dbReference>
<proteinExistence type="inferred from homology"/>
<organism evidence="3 5">
    <name type="scientific">Pseudomonas putida</name>
    <name type="common">Arthrobacter siderocapsulatus</name>
    <dbReference type="NCBI Taxonomy" id="303"/>
    <lineage>
        <taxon>Bacteria</taxon>
        <taxon>Pseudomonadati</taxon>
        <taxon>Pseudomonadota</taxon>
        <taxon>Gammaproteobacteria</taxon>
        <taxon>Pseudomonadales</taxon>
        <taxon>Pseudomonadaceae</taxon>
        <taxon>Pseudomonas</taxon>
    </lineage>
</organism>
<keyword evidence="4" id="KW-0614">Plasmid</keyword>
<evidence type="ECO:0000313" key="3">
    <source>
        <dbReference type="EMBL" id="BAW25065.1"/>
    </source>
</evidence>
<reference evidence="3 5" key="1">
    <citation type="submission" date="2015-11" db="EMBL/GenBank/DDBJ databases">
        <title>Complete genome sequencing of a biphenyl-degrading bacterium, Pseudomonas putida KF715 (=NBRC110667).</title>
        <authorList>
            <person name="Suenaga H."/>
            <person name="Fujihara N."/>
            <person name="Watanabe T."/>
            <person name="Hirose J."/>
            <person name="Kimura N."/>
            <person name="Yamazoe A."/>
            <person name="Hosoyama A."/>
            <person name="Shimodaira J."/>
            <person name="Furukawa K."/>
        </authorList>
    </citation>
    <scope>NUCLEOTIDE SEQUENCE [LARGE SCALE GENOMIC DNA]</scope>
    <source>
        <strain evidence="3 5">KF715</strain>
        <plasmid evidence="4">pKF715A</plasmid>
        <plasmid evidence="5">Plasmid pkf715a dna</plasmid>
    </source>
</reference>
<keyword evidence="2" id="KW-0732">Signal</keyword>
<dbReference type="InterPro" id="IPR018013">
    <property type="entry name" value="Channel_Tsx-like"/>
</dbReference>